<name>A0A2R2MP36_LINAN</name>
<proteinExistence type="predicted"/>
<feature type="region of interest" description="Disordered" evidence="4">
    <location>
        <begin position="254"/>
        <end position="275"/>
    </location>
</feature>
<keyword evidence="6" id="KW-1185">Reference proteome</keyword>
<accession>A0A2R2MP36</accession>
<dbReference type="KEGG" id="lak:106167762"/>
<feature type="compositionally biased region" description="Basic and acidic residues" evidence="4">
    <location>
        <begin position="254"/>
        <end position="265"/>
    </location>
</feature>
<keyword evidence="1 3" id="KW-0863">Zinc-finger</keyword>
<feature type="compositionally biased region" description="Pro residues" evidence="4">
    <location>
        <begin position="173"/>
        <end position="183"/>
    </location>
</feature>
<dbReference type="RefSeq" id="XP_023931995.1">
    <property type="nucleotide sequence ID" value="XM_024076227.1"/>
</dbReference>
<feature type="domain" description="RING-type" evidence="5">
    <location>
        <begin position="41"/>
        <end position="79"/>
    </location>
</feature>
<dbReference type="InterPro" id="IPR001841">
    <property type="entry name" value="Znf_RING"/>
</dbReference>
<sequence>MIFTNRYASFFERSNLLRPDARSLSSIRIMEPQSQAAGDLCAACHMPFDTGKKRRLIDTCGHERCYMCMFSSDECPLCEGEMYSSMPHNLNANHIRQTSDTALLSSHRPKLKTNGHYAAHMHLKLDNNHFPLTEMATQTTPKPFYMLSDAPLANGTPPVPRRKPKFFSTPLSVAPPPVPPPPLNYSSNENLNSTAETSRSALSVTVTSLDTSDESHEQLDNRIIQVDNQRIREVRPKEKKVDKKVEKKENNAVKNLAVKEGHTNETESPPPPPPAVAQNDLMMRLGLLLGNREVETQQSAIQTEDTFTSVSSLASSGAATPDLEKFSDTSPMSTLTGVATKRLDSLAFHSDSMENVVSQDVDTGIQAEMTVLDQLQSLMYLLTQGTLCFRSLIILMILYTVPWTTLGHPSCNEETVSSPAGCHLSEQSTAIKRSPADGLRLADHDD</sequence>
<keyword evidence="1 3" id="KW-0479">Metal-binding</keyword>
<protein>
    <submittedName>
        <fullName evidence="7">Uncharacterized protein LOC106167762</fullName>
    </submittedName>
</protein>
<gene>
    <name evidence="7" type="primary">LOC106167762</name>
</gene>
<evidence type="ECO:0000313" key="6">
    <source>
        <dbReference type="Proteomes" id="UP000085678"/>
    </source>
</evidence>
<evidence type="ECO:0000256" key="1">
    <source>
        <dbReference type="ARBA" id="ARBA00022771"/>
    </source>
</evidence>
<dbReference type="AlphaFoldDB" id="A0A2R2MP36"/>
<evidence type="ECO:0000256" key="4">
    <source>
        <dbReference type="SAM" id="MobiDB-lite"/>
    </source>
</evidence>
<dbReference type="GO" id="GO:0008270">
    <property type="term" value="F:zinc ion binding"/>
    <property type="evidence" value="ECO:0007669"/>
    <property type="project" value="UniProtKB-KW"/>
</dbReference>
<feature type="compositionally biased region" description="Polar residues" evidence="4">
    <location>
        <begin position="184"/>
        <end position="203"/>
    </location>
</feature>
<dbReference type="STRING" id="7574.A0A2R2MP36"/>
<organism evidence="6 7">
    <name type="scientific">Lingula anatina</name>
    <name type="common">Brachiopod</name>
    <name type="synonym">Lingula unguis</name>
    <dbReference type="NCBI Taxonomy" id="7574"/>
    <lineage>
        <taxon>Eukaryota</taxon>
        <taxon>Metazoa</taxon>
        <taxon>Spiralia</taxon>
        <taxon>Lophotrochozoa</taxon>
        <taxon>Brachiopoda</taxon>
        <taxon>Linguliformea</taxon>
        <taxon>Lingulata</taxon>
        <taxon>Lingulida</taxon>
        <taxon>Linguloidea</taxon>
        <taxon>Lingulidae</taxon>
        <taxon>Lingula</taxon>
    </lineage>
</organism>
<dbReference type="Proteomes" id="UP000085678">
    <property type="component" value="Unplaced"/>
</dbReference>
<dbReference type="PROSITE" id="PS50089">
    <property type="entry name" value="ZF_RING_2"/>
    <property type="match status" value="1"/>
</dbReference>
<evidence type="ECO:0000313" key="7">
    <source>
        <dbReference type="RefSeq" id="XP_023931995.1"/>
    </source>
</evidence>
<dbReference type="GeneID" id="106167762"/>
<dbReference type="SUPFAM" id="SSF57850">
    <property type="entry name" value="RING/U-box"/>
    <property type="match status" value="1"/>
</dbReference>
<feature type="region of interest" description="Disordered" evidence="4">
    <location>
        <begin position="170"/>
        <end position="203"/>
    </location>
</feature>
<evidence type="ECO:0000256" key="3">
    <source>
        <dbReference type="PROSITE-ProRule" id="PRU00175"/>
    </source>
</evidence>
<keyword evidence="2" id="KW-0862">Zinc</keyword>
<evidence type="ECO:0000259" key="5">
    <source>
        <dbReference type="PROSITE" id="PS50089"/>
    </source>
</evidence>
<dbReference type="InParanoid" id="A0A2R2MP36"/>
<dbReference type="OrthoDB" id="5958958at2759"/>
<reference evidence="7" key="1">
    <citation type="submission" date="2025-08" db="UniProtKB">
        <authorList>
            <consortium name="RefSeq"/>
        </authorList>
    </citation>
    <scope>IDENTIFICATION</scope>
    <source>
        <tissue evidence="7">Gonads</tissue>
    </source>
</reference>
<evidence type="ECO:0000256" key="2">
    <source>
        <dbReference type="ARBA" id="ARBA00022833"/>
    </source>
</evidence>